<keyword evidence="4" id="KW-0863">Zinc-finger</keyword>
<dbReference type="HOGENOM" id="CLU_256985_0_0_1"/>
<feature type="region of interest" description="Disordered" evidence="5">
    <location>
        <begin position="1304"/>
        <end position="1361"/>
    </location>
</feature>
<dbReference type="Proteomes" id="UP000029665">
    <property type="component" value="Unassembled WGS sequence"/>
</dbReference>
<dbReference type="SMART" id="SM00664">
    <property type="entry name" value="DoH"/>
    <property type="match status" value="1"/>
</dbReference>
<dbReference type="InterPro" id="IPR005018">
    <property type="entry name" value="DOMON_domain"/>
</dbReference>
<dbReference type="FunFam" id="2.60.200.20:FF:000044">
    <property type="entry name" value="Chromosome 8, whole genome shotgun sequence"/>
    <property type="match status" value="1"/>
</dbReference>
<evidence type="ECO:0000313" key="10">
    <source>
        <dbReference type="Proteomes" id="UP000029665"/>
    </source>
</evidence>
<gene>
    <name evidence="9" type="ORF">BN946_scf185013.g1</name>
</gene>
<dbReference type="InterPro" id="IPR036188">
    <property type="entry name" value="FAD/NAD-bd_sf"/>
</dbReference>
<dbReference type="EMBL" id="CCBP010000121">
    <property type="protein sequence ID" value="CDO73368.1"/>
    <property type="molecule type" value="Genomic_DNA"/>
</dbReference>
<evidence type="ECO:0000256" key="3">
    <source>
        <dbReference type="ARBA" id="ARBA00023002"/>
    </source>
</evidence>
<dbReference type="PROSITE" id="PS00624">
    <property type="entry name" value="GMC_OXRED_2"/>
    <property type="match status" value="1"/>
</dbReference>
<dbReference type="Gene3D" id="3.50.50.60">
    <property type="entry name" value="FAD/NAD(P)-binding domain"/>
    <property type="match status" value="1"/>
</dbReference>
<proteinExistence type="predicted"/>
<dbReference type="InterPro" id="IPR000253">
    <property type="entry name" value="FHA_dom"/>
</dbReference>
<dbReference type="Pfam" id="PF17123">
    <property type="entry name" value="zf-RING_11"/>
    <property type="match status" value="1"/>
</dbReference>
<dbReference type="OrthoDB" id="413885at2759"/>
<comment type="cofactor">
    <cofactor evidence="1">
        <name>FAD</name>
        <dbReference type="ChEBI" id="CHEBI:57692"/>
    </cofactor>
</comment>
<dbReference type="SUPFAM" id="SSF57850">
    <property type="entry name" value="RING/U-box"/>
    <property type="match status" value="1"/>
</dbReference>
<dbReference type="InterPro" id="IPR007867">
    <property type="entry name" value="GMC_OxRtase_C"/>
</dbReference>
<evidence type="ECO:0000259" key="8">
    <source>
        <dbReference type="PROSITE" id="PS50089"/>
    </source>
</evidence>
<feature type="region of interest" description="Disordered" evidence="5">
    <location>
        <begin position="1210"/>
        <end position="1259"/>
    </location>
</feature>
<dbReference type="PANTHER" id="PTHR47190:SF2">
    <property type="entry name" value="CELLOBIOSE DEHYDROGENASE (AFU_ORTHOLOGUE AFUA_2G17620)"/>
    <property type="match status" value="1"/>
</dbReference>
<feature type="signal peptide" evidence="6">
    <location>
        <begin position="1"/>
        <end position="19"/>
    </location>
</feature>
<dbReference type="InterPro" id="IPR053208">
    <property type="entry name" value="GMC_Oxidoreductase_CD"/>
</dbReference>
<feature type="domain" description="RING-type" evidence="8">
    <location>
        <begin position="1126"/>
        <end position="1170"/>
    </location>
</feature>
<dbReference type="SMART" id="SM00240">
    <property type="entry name" value="FHA"/>
    <property type="match status" value="1"/>
</dbReference>
<evidence type="ECO:0000313" key="9">
    <source>
        <dbReference type="EMBL" id="CDO73368.1"/>
    </source>
</evidence>
<evidence type="ECO:0000256" key="1">
    <source>
        <dbReference type="ARBA" id="ARBA00001974"/>
    </source>
</evidence>
<dbReference type="Gene3D" id="3.30.40.10">
    <property type="entry name" value="Zinc/RING finger domain, C3HC4 (zinc finger)"/>
    <property type="match status" value="1"/>
</dbReference>
<dbReference type="Gene3D" id="2.60.200.20">
    <property type="match status" value="1"/>
</dbReference>
<comment type="caution">
    <text evidence="9">The sequence shown here is derived from an EMBL/GenBank/DDBJ whole genome shotgun (WGS) entry which is preliminary data.</text>
</comment>
<dbReference type="PROSITE" id="PS50006">
    <property type="entry name" value="FHA_DOMAIN"/>
    <property type="match status" value="1"/>
</dbReference>
<evidence type="ECO:0000256" key="4">
    <source>
        <dbReference type="PROSITE-ProRule" id="PRU00175"/>
    </source>
</evidence>
<dbReference type="Pfam" id="PF00732">
    <property type="entry name" value="GMC_oxred_N"/>
    <property type="match status" value="1"/>
</dbReference>
<feature type="compositionally biased region" description="Low complexity" evidence="5">
    <location>
        <begin position="910"/>
        <end position="945"/>
    </location>
</feature>
<dbReference type="InterPro" id="IPR000172">
    <property type="entry name" value="GMC_OxRdtase_N"/>
</dbReference>
<feature type="chain" id="PRO_5001587545" evidence="6">
    <location>
        <begin position="20"/>
        <end position="1361"/>
    </location>
</feature>
<feature type="compositionally biased region" description="Polar residues" evidence="5">
    <location>
        <begin position="880"/>
        <end position="897"/>
    </location>
</feature>
<dbReference type="InterPro" id="IPR001841">
    <property type="entry name" value="Znf_RING"/>
</dbReference>
<keyword evidence="6" id="KW-0732">Signal</keyword>
<dbReference type="InterPro" id="IPR003953">
    <property type="entry name" value="FAD-dep_OxRdtase_2_FAD-bd"/>
</dbReference>
<protein>
    <submittedName>
        <fullName evidence="9">Iron reductase domain / Cellobiose dehydrogenase</fullName>
    </submittedName>
</protein>
<dbReference type="PROSITE" id="PS50089">
    <property type="entry name" value="ZF_RING_2"/>
    <property type="match status" value="1"/>
</dbReference>
<dbReference type="InterPro" id="IPR008984">
    <property type="entry name" value="SMAD_FHA_dom_sf"/>
</dbReference>
<keyword evidence="2" id="KW-0285">Flavoprotein</keyword>
<dbReference type="GO" id="GO:0016614">
    <property type="term" value="F:oxidoreductase activity, acting on CH-OH group of donors"/>
    <property type="evidence" value="ECO:0007669"/>
    <property type="project" value="InterPro"/>
</dbReference>
<dbReference type="Pfam" id="PF00890">
    <property type="entry name" value="FAD_binding_2"/>
    <property type="match status" value="1"/>
</dbReference>
<sequence length="1361" mass="144859">MKLQHLLLSLLPLASSVYAQVAAPYVDSGNGFVFDGITDPVYHVSYGIVLPQATTSSEFIGEIVAPLDAKWIGLALGGAMIGDLLIVAWPNGNEIVSSTRYATAYQLPDVYEGPTITTLPSSLVNSTHWKFVFRCQNCTSWEGGGGIDPTGTGVFAWAYSSVGVDDPSDPNTTFQEHTDFGFFGINFPDAQNSNYQNYLQGNAGTPPPTSTPSGPTTTSKPTGPTASATPYDYIIVGAGPGGIIAADRLSEAGKKVILLERGGPSTAETGGTYYAPWAKSQNLTKFDIPGLFESMFTDPNPWWWCKDTNFFAGCLLGGGTSVNGAGSLYWLPSDADFSTANGWPTSWGNHAPYTSKLKQRLPSTDHPSTDGKRYLEQSATVVSQLLQGQGYQQITINDNPDSKDHVFGYSAFDFINGQRAGPVATYFQTASARSNFVYKDFTLVSQVLRNGSTITGVRTNNTALGPDGIVPLNPNGRVILAAGSFGTPRILFQSGIGPTDMIQTVQSNPTAAANLPPESEWINLPVGQGVSDNPSINLVFTHPSIDAYENWADVWSNPRPADAQQYLQSRSGVFAGASPKLNFWRAYGGSDGKTRYAQGTVRPGAASVNTSVAYNASQIFTITVYLSEGITSRGRLGVDAALNMKAITTPWLTDPVDKTILLQALHDVVSNINNVPGLTLITPDHTQTLEQYVAAYDPATMCSNHWVGAAKIGSSPSTAVVDENTKVFNTDNLFIVDASIIPSLPVGNPHGALMSAAEQAAAKILALAGAGRGRSRSLGRSIDDQLNHLSLFHDVDNDEQQQLHNLHASISVSMDPITIGEPSPSARQSILGSFLRGRPRGTSQSHPSPPHDQLTTRDSPPPAIPPSDHASGHRRRPAAASSNLQASVSQSNSTPGFSQMLRRRRSAGTVAAASSHPPAVAVARTVTGPPATSSSNANPSASGTGPSHRIRLVPHLDSRRSLRFDPISRDVREGDPPLRIGRFTDRSGLGLAAANAMGSNKLAFKSKVVSRAHAEIWVEAGGRFFIRDTKSSSGTFLNHVRLSPANNESRPHELKDGDLLQLGVDYQGGTEDIYKCVKIKVEVGREWQNHSNPFNANALKQLKAIAIPQQTGSGKKAAAKSALPDCCICLFSVTIHQALFIAPCSHAFHYKCIRPLLESHHPAFSCPLCRTFANLEEDVEVEVDPDFDANSIAEASAAISAVAVAATAVGDRPNTGDGSSRERERDRDVGAETEVEVDTGASRRGRRVLPTASAGPNTPRIVTGVVAEDVDAEMEDMVALPPLPESTSVLAIEQEYPDGDRMIDIRDNSVSPAPIPGPARGNGRGTPGGYSEGEFEVEGGSSDGSANAIERASSMPGKRKR</sequence>
<dbReference type="Pfam" id="PF00498">
    <property type="entry name" value="FHA"/>
    <property type="match status" value="1"/>
</dbReference>
<organism evidence="9 10">
    <name type="scientific">Pycnoporus cinnabarinus</name>
    <name type="common">Cinnabar-red polypore</name>
    <name type="synonym">Trametes cinnabarina</name>
    <dbReference type="NCBI Taxonomy" id="5643"/>
    <lineage>
        <taxon>Eukaryota</taxon>
        <taxon>Fungi</taxon>
        <taxon>Dikarya</taxon>
        <taxon>Basidiomycota</taxon>
        <taxon>Agaricomycotina</taxon>
        <taxon>Agaricomycetes</taxon>
        <taxon>Polyporales</taxon>
        <taxon>Polyporaceae</taxon>
        <taxon>Trametes</taxon>
    </lineage>
</organism>
<feature type="domain" description="FHA" evidence="7">
    <location>
        <begin position="978"/>
        <end position="1042"/>
    </location>
</feature>
<evidence type="ECO:0000256" key="2">
    <source>
        <dbReference type="ARBA" id="ARBA00022630"/>
    </source>
</evidence>
<dbReference type="GO" id="GO:0050660">
    <property type="term" value="F:flavin adenine dinucleotide binding"/>
    <property type="evidence" value="ECO:0007669"/>
    <property type="project" value="InterPro"/>
</dbReference>
<feature type="region of interest" description="Disordered" evidence="5">
    <location>
        <begin position="195"/>
        <end position="225"/>
    </location>
</feature>
<reference evidence="9" key="1">
    <citation type="submission" date="2014-01" db="EMBL/GenBank/DDBJ databases">
        <title>The genome of the white-rot fungus Pycnoporus cinnabarinus: a basidiomycete model with a versatile arsenal for lignocellulosic biomass breakdown.</title>
        <authorList>
            <person name="Levasseur A."/>
            <person name="Lomascolo A."/>
            <person name="Ruiz-Duenas F.J."/>
            <person name="Uzan E."/>
            <person name="Piumi F."/>
            <person name="Kues U."/>
            <person name="Ram A.F.J."/>
            <person name="Murat C."/>
            <person name="Haon M."/>
            <person name="Benoit I."/>
            <person name="Arfi Y."/>
            <person name="Chevret D."/>
            <person name="Drula E."/>
            <person name="Kwon M.J."/>
            <person name="Gouret P."/>
            <person name="Lesage-Meessen L."/>
            <person name="Lombard V."/>
            <person name="Mariette J."/>
            <person name="Noirot C."/>
            <person name="Park J."/>
            <person name="Patyshakuliyeva A."/>
            <person name="Wieneger R.A.B."/>
            <person name="Wosten H.A.B."/>
            <person name="Martin F."/>
            <person name="Coutinho P.M."/>
            <person name="de Vries R."/>
            <person name="Martinez A.T."/>
            <person name="Klopp C."/>
            <person name="Pontarotti P."/>
            <person name="Henrissat B."/>
            <person name="Record E."/>
        </authorList>
    </citation>
    <scope>NUCLEOTIDE SEQUENCE [LARGE SCALE GENOMIC DNA]</scope>
    <source>
        <strain evidence="9">BRFM137</strain>
    </source>
</reference>
<feature type="compositionally biased region" description="Gly residues" evidence="5">
    <location>
        <begin position="1320"/>
        <end position="1331"/>
    </location>
</feature>
<evidence type="ECO:0000256" key="5">
    <source>
        <dbReference type="SAM" id="MobiDB-lite"/>
    </source>
</evidence>
<dbReference type="SUPFAM" id="SSF51905">
    <property type="entry name" value="FAD/NAD(P)-binding domain"/>
    <property type="match status" value="1"/>
</dbReference>
<dbReference type="SUPFAM" id="SSF49344">
    <property type="entry name" value="CBD9-like"/>
    <property type="match status" value="1"/>
</dbReference>
<dbReference type="Gene3D" id="3.30.410.10">
    <property type="entry name" value="Cholesterol Oxidase, domain 2"/>
    <property type="match status" value="1"/>
</dbReference>
<name>A0A060SLR9_PYCCI</name>
<keyword evidence="10" id="KW-1185">Reference proteome</keyword>
<dbReference type="SUPFAM" id="SSF54373">
    <property type="entry name" value="FAD-linked reductases, C-terminal domain"/>
    <property type="match status" value="1"/>
</dbReference>
<accession>A0A060SLR9</accession>
<dbReference type="STRING" id="5643.A0A060SLR9"/>
<dbReference type="InterPro" id="IPR015920">
    <property type="entry name" value="Cellobiose_DH-like_cyt"/>
</dbReference>
<dbReference type="PANTHER" id="PTHR47190">
    <property type="entry name" value="DEHYDROGENASE, PUTATIVE-RELATED"/>
    <property type="match status" value="1"/>
</dbReference>
<keyword evidence="4" id="KW-0479">Metal-binding</keyword>
<dbReference type="Pfam" id="PF16010">
    <property type="entry name" value="CDH-cyt"/>
    <property type="match status" value="1"/>
</dbReference>
<feature type="region of interest" description="Disordered" evidence="5">
    <location>
        <begin position="835"/>
        <end position="950"/>
    </location>
</feature>
<dbReference type="InterPro" id="IPR013083">
    <property type="entry name" value="Znf_RING/FYVE/PHD"/>
</dbReference>
<dbReference type="Pfam" id="PF05199">
    <property type="entry name" value="GMC_oxred_C"/>
    <property type="match status" value="1"/>
</dbReference>
<dbReference type="Gene3D" id="2.60.40.1210">
    <property type="entry name" value="Cellobiose dehydrogenase, cytochrome domain"/>
    <property type="match status" value="1"/>
</dbReference>
<evidence type="ECO:0000259" key="7">
    <source>
        <dbReference type="PROSITE" id="PS50006"/>
    </source>
</evidence>
<dbReference type="SUPFAM" id="SSF49879">
    <property type="entry name" value="SMAD/FHA domain"/>
    <property type="match status" value="1"/>
</dbReference>
<dbReference type="GO" id="GO:0008270">
    <property type="term" value="F:zinc ion binding"/>
    <property type="evidence" value="ECO:0007669"/>
    <property type="project" value="UniProtKB-KW"/>
</dbReference>
<keyword evidence="3" id="KW-0560">Oxidoreductase</keyword>
<dbReference type="CDD" id="cd09630">
    <property type="entry name" value="CDH_like_cytochrome"/>
    <property type="match status" value="1"/>
</dbReference>
<feature type="compositionally biased region" description="Low complexity" evidence="5">
    <location>
        <begin position="211"/>
        <end position="225"/>
    </location>
</feature>
<evidence type="ECO:0000256" key="6">
    <source>
        <dbReference type="SAM" id="SignalP"/>
    </source>
</evidence>
<feature type="compositionally biased region" description="Basic and acidic residues" evidence="5">
    <location>
        <begin position="1219"/>
        <end position="1230"/>
    </location>
</feature>
<dbReference type="SMART" id="SM00184">
    <property type="entry name" value="RING"/>
    <property type="match status" value="1"/>
</dbReference>
<keyword evidence="4" id="KW-0862">Zinc</keyword>